<dbReference type="Proteomes" id="UP001497516">
    <property type="component" value="Chromosome 9"/>
</dbReference>
<feature type="compositionally biased region" description="Acidic residues" evidence="1">
    <location>
        <begin position="34"/>
        <end position="44"/>
    </location>
</feature>
<feature type="region of interest" description="Disordered" evidence="1">
    <location>
        <begin position="32"/>
        <end position="51"/>
    </location>
</feature>
<proteinExistence type="predicted"/>
<dbReference type="EMBL" id="OZ034822">
    <property type="protein sequence ID" value="CAL1412587.1"/>
    <property type="molecule type" value="Genomic_DNA"/>
</dbReference>
<dbReference type="AlphaFoldDB" id="A0AAV2GQH3"/>
<evidence type="ECO:0000256" key="1">
    <source>
        <dbReference type="SAM" id="MobiDB-lite"/>
    </source>
</evidence>
<gene>
    <name evidence="2" type="ORF">LTRI10_LOCUS51869</name>
</gene>
<name>A0AAV2GQH3_9ROSI</name>
<keyword evidence="3" id="KW-1185">Reference proteome</keyword>
<reference evidence="2 3" key="1">
    <citation type="submission" date="2024-04" db="EMBL/GenBank/DDBJ databases">
        <authorList>
            <person name="Fracassetti M."/>
        </authorList>
    </citation>
    <scope>NUCLEOTIDE SEQUENCE [LARGE SCALE GENOMIC DNA]</scope>
</reference>
<protein>
    <submittedName>
        <fullName evidence="2">Uncharacterized protein</fullName>
    </submittedName>
</protein>
<sequence length="77" mass="9103">MLSKRLKANRRDLKQLGLRSDKDHLLDASVKNEEELEEEEEEEFFTGAKQADTEDQLNEELIWGNIISPYRQREVNL</sequence>
<organism evidence="2 3">
    <name type="scientific">Linum trigynum</name>
    <dbReference type="NCBI Taxonomy" id="586398"/>
    <lineage>
        <taxon>Eukaryota</taxon>
        <taxon>Viridiplantae</taxon>
        <taxon>Streptophyta</taxon>
        <taxon>Embryophyta</taxon>
        <taxon>Tracheophyta</taxon>
        <taxon>Spermatophyta</taxon>
        <taxon>Magnoliopsida</taxon>
        <taxon>eudicotyledons</taxon>
        <taxon>Gunneridae</taxon>
        <taxon>Pentapetalae</taxon>
        <taxon>rosids</taxon>
        <taxon>fabids</taxon>
        <taxon>Malpighiales</taxon>
        <taxon>Linaceae</taxon>
        <taxon>Linum</taxon>
    </lineage>
</organism>
<evidence type="ECO:0000313" key="2">
    <source>
        <dbReference type="EMBL" id="CAL1412587.1"/>
    </source>
</evidence>
<accession>A0AAV2GQH3</accession>
<evidence type="ECO:0000313" key="3">
    <source>
        <dbReference type="Proteomes" id="UP001497516"/>
    </source>
</evidence>